<evidence type="ECO:0000313" key="6">
    <source>
        <dbReference type="Proteomes" id="UP000243588"/>
    </source>
</evidence>
<evidence type="ECO:0000313" key="5">
    <source>
        <dbReference type="EMBL" id="SDH31828.1"/>
    </source>
</evidence>
<evidence type="ECO:0000259" key="4">
    <source>
        <dbReference type="PROSITE" id="PS50043"/>
    </source>
</evidence>
<accession>A0A1G8BF88</accession>
<dbReference type="Gene3D" id="1.10.10.10">
    <property type="entry name" value="Winged helix-like DNA-binding domain superfamily/Winged helix DNA-binding domain"/>
    <property type="match status" value="1"/>
</dbReference>
<dbReference type="PANTHER" id="PTHR44688">
    <property type="entry name" value="DNA-BINDING TRANSCRIPTIONAL ACTIVATOR DEVR_DOSR"/>
    <property type="match status" value="1"/>
</dbReference>
<dbReference type="CDD" id="cd06170">
    <property type="entry name" value="LuxR_C_like"/>
    <property type="match status" value="1"/>
</dbReference>
<evidence type="ECO:0000256" key="3">
    <source>
        <dbReference type="ARBA" id="ARBA00023163"/>
    </source>
</evidence>
<proteinExistence type="predicted"/>
<dbReference type="InterPro" id="IPR016032">
    <property type="entry name" value="Sig_transdc_resp-reg_C-effctor"/>
</dbReference>
<gene>
    <name evidence="5" type="ORF">SAMN05421818_10237</name>
</gene>
<dbReference type="PANTHER" id="PTHR44688:SF16">
    <property type="entry name" value="DNA-BINDING TRANSCRIPTIONAL ACTIVATOR DEVR_DOSR"/>
    <property type="match status" value="1"/>
</dbReference>
<protein>
    <submittedName>
        <fullName evidence="5">DNA-binding response regulator, NarL/FixJ family, contains REC and HTH domains</fullName>
    </submittedName>
</protein>
<dbReference type="InterPro" id="IPR036388">
    <property type="entry name" value="WH-like_DNA-bd_sf"/>
</dbReference>
<evidence type="ECO:0000256" key="1">
    <source>
        <dbReference type="ARBA" id="ARBA00023015"/>
    </source>
</evidence>
<dbReference type="SUPFAM" id="SSF46894">
    <property type="entry name" value="C-terminal effector domain of the bipartite response regulators"/>
    <property type="match status" value="1"/>
</dbReference>
<sequence length="218" mass="25081">MLHIGVLDGQDIMRYALKHIISELTNSAFEISELGNLVELRQFLVSHSNGVVILDPYCSTVDSQIEQVVSMRNQFTTSSWLLCFKELNESWLRQFLGNRKPQFNILFKDDRLTVIKEGLLKTLCSERYVSPRISNKILEHEQSIKKVEQVLTNSEREILKEIASGKMTKEIASDRSISVHTVITHRKNIFKKLGVNNVHDATRYAIRAGIITVNEYYI</sequence>
<dbReference type="GO" id="GO:0006355">
    <property type="term" value="P:regulation of DNA-templated transcription"/>
    <property type="evidence" value="ECO:0007669"/>
    <property type="project" value="InterPro"/>
</dbReference>
<feature type="domain" description="HTH luxR-type" evidence="4">
    <location>
        <begin position="144"/>
        <end position="209"/>
    </location>
</feature>
<dbReference type="GO" id="GO:0003677">
    <property type="term" value="F:DNA binding"/>
    <property type="evidence" value="ECO:0007669"/>
    <property type="project" value="UniProtKB-KW"/>
</dbReference>
<dbReference type="PRINTS" id="PR00038">
    <property type="entry name" value="HTHLUXR"/>
</dbReference>
<dbReference type="STRING" id="702745.SAMN05421818_10237"/>
<dbReference type="Pfam" id="PF00196">
    <property type="entry name" value="GerE"/>
    <property type="match status" value="1"/>
</dbReference>
<dbReference type="InterPro" id="IPR000792">
    <property type="entry name" value="Tscrpt_reg_LuxR_C"/>
</dbReference>
<keyword evidence="1" id="KW-0805">Transcription regulation</keyword>
<dbReference type="Proteomes" id="UP000243588">
    <property type="component" value="Unassembled WGS sequence"/>
</dbReference>
<evidence type="ECO:0000256" key="2">
    <source>
        <dbReference type="ARBA" id="ARBA00023125"/>
    </source>
</evidence>
<keyword evidence="6" id="KW-1185">Reference proteome</keyword>
<name>A0A1G8BF88_9FLAO</name>
<dbReference type="SMART" id="SM00421">
    <property type="entry name" value="HTH_LUXR"/>
    <property type="match status" value="1"/>
</dbReference>
<reference evidence="6" key="1">
    <citation type="submission" date="2016-10" db="EMBL/GenBank/DDBJ databases">
        <authorList>
            <person name="Varghese N."/>
            <person name="Submissions S."/>
        </authorList>
    </citation>
    <scope>NUCLEOTIDE SEQUENCE [LARGE SCALE GENOMIC DNA]</scope>
    <source>
        <strain evidence="6">DSM 23313</strain>
    </source>
</reference>
<keyword evidence="2 5" id="KW-0238">DNA-binding</keyword>
<organism evidence="5 6">
    <name type="scientific">Myroides phaeus</name>
    <dbReference type="NCBI Taxonomy" id="702745"/>
    <lineage>
        <taxon>Bacteria</taxon>
        <taxon>Pseudomonadati</taxon>
        <taxon>Bacteroidota</taxon>
        <taxon>Flavobacteriia</taxon>
        <taxon>Flavobacteriales</taxon>
        <taxon>Flavobacteriaceae</taxon>
        <taxon>Myroides</taxon>
    </lineage>
</organism>
<dbReference type="RefSeq" id="WP_090404959.1">
    <property type="nucleotide sequence ID" value="NZ_FNDQ01000002.1"/>
</dbReference>
<dbReference type="AlphaFoldDB" id="A0A1G8BF88"/>
<keyword evidence="3" id="KW-0804">Transcription</keyword>
<dbReference type="PROSITE" id="PS50043">
    <property type="entry name" value="HTH_LUXR_2"/>
    <property type="match status" value="1"/>
</dbReference>
<dbReference type="EMBL" id="FNDQ01000002">
    <property type="protein sequence ID" value="SDH31828.1"/>
    <property type="molecule type" value="Genomic_DNA"/>
</dbReference>